<name>A0A6J8DJP5_MYTCO</name>
<accession>A0A6J8DJP5</accession>
<dbReference type="OrthoDB" id="6150661at2759"/>
<dbReference type="Proteomes" id="UP000507470">
    <property type="component" value="Unassembled WGS sequence"/>
</dbReference>
<evidence type="ECO:0000313" key="1">
    <source>
        <dbReference type="EMBL" id="CAC5408818.1"/>
    </source>
</evidence>
<reference evidence="1 2" key="1">
    <citation type="submission" date="2020-06" db="EMBL/GenBank/DDBJ databases">
        <authorList>
            <person name="Li R."/>
            <person name="Bekaert M."/>
        </authorList>
    </citation>
    <scope>NUCLEOTIDE SEQUENCE [LARGE SCALE GENOMIC DNA]</scope>
    <source>
        <strain evidence="2">wild</strain>
    </source>
</reference>
<protein>
    <submittedName>
        <fullName evidence="1">Uncharacterized protein</fullName>
    </submittedName>
</protein>
<dbReference type="EMBL" id="CACVKT020007607">
    <property type="protein sequence ID" value="CAC5408818.1"/>
    <property type="molecule type" value="Genomic_DNA"/>
</dbReference>
<organism evidence="1 2">
    <name type="scientific">Mytilus coruscus</name>
    <name type="common">Sea mussel</name>
    <dbReference type="NCBI Taxonomy" id="42192"/>
    <lineage>
        <taxon>Eukaryota</taxon>
        <taxon>Metazoa</taxon>
        <taxon>Spiralia</taxon>
        <taxon>Lophotrochozoa</taxon>
        <taxon>Mollusca</taxon>
        <taxon>Bivalvia</taxon>
        <taxon>Autobranchia</taxon>
        <taxon>Pteriomorphia</taxon>
        <taxon>Mytilida</taxon>
        <taxon>Mytiloidea</taxon>
        <taxon>Mytilidae</taxon>
        <taxon>Mytilinae</taxon>
        <taxon>Mytilus</taxon>
    </lineage>
</organism>
<gene>
    <name evidence="1" type="ORF">MCOR_42179</name>
</gene>
<proteinExistence type="predicted"/>
<sequence length="160" mass="18765">MDILTYGSEVWISEFKPSFEALDKSKFEKTQNSIFKKSSDLAVRCELGAFPISIKCYQLMYKYYVRLSDISEQSGGPHEILKAAFEVEKTLTSRENSWSNKLSELSKYIGISLNKHCNINFKQKLENFYKNKIIFELPKIKDENFYFLVKFILNLNNKNI</sequence>
<keyword evidence="2" id="KW-1185">Reference proteome</keyword>
<evidence type="ECO:0000313" key="2">
    <source>
        <dbReference type="Proteomes" id="UP000507470"/>
    </source>
</evidence>
<dbReference type="AlphaFoldDB" id="A0A6J8DJP5"/>